<dbReference type="InterPro" id="IPR010982">
    <property type="entry name" value="Lambda_DNA-bd_dom_sf"/>
</dbReference>
<evidence type="ECO:0000313" key="3">
    <source>
        <dbReference type="EMBL" id="TWL42703.1"/>
    </source>
</evidence>
<dbReference type="CDD" id="cd00093">
    <property type="entry name" value="HTH_XRE"/>
    <property type="match status" value="1"/>
</dbReference>
<protein>
    <submittedName>
        <fullName evidence="3">HTH-type transcriptional regulator Xre</fullName>
    </submittedName>
</protein>
<dbReference type="PROSITE" id="PS50943">
    <property type="entry name" value="HTH_CROC1"/>
    <property type="match status" value="1"/>
</dbReference>
<proteinExistence type="predicted"/>
<gene>
    <name evidence="3" type="ORF">CHCC15381_1879</name>
</gene>
<dbReference type="SUPFAM" id="SSF47413">
    <property type="entry name" value="lambda repressor-like DNA-binding domains"/>
    <property type="match status" value="1"/>
</dbReference>
<name>A0ABY3G1Y5_9BACI</name>
<dbReference type="RefSeq" id="WP_050821113.1">
    <property type="nucleotide sequence ID" value="NZ_CP120601.2"/>
</dbReference>
<sequence length="110" mass="12862">MNKFGIRLKELRGKKSINDFVIDLNQKYDTTISKSMISRYENGKADPSMEIVRIIADYFNVSLDYLIGLEDREGSKTIAAHHDNEDWTQEELEEIEKFKAYVRSKRNKGL</sequence>
<dbReference type="InterPro" id="IPR001387">
    <property type="entry name" value="Cro/C1-type_HTH"/>
</dbReference>
<dbReference type="PANTHER" id="PTHR46558">
    <property type="entry name" value="TRACRIPTIONAL REGULATORY PROTEIN-RELATED-RELATED"/>
    <property type="match status" value="1"/>
</dbReference>
<evidence type="ECO:0000259" key="2">
    <source>
        <dbReference type="PROSITE" id="PS50943"/>
    </source>
</evidence>
<dbReference type="Pfam" id="PF01381">
    <property type="entry name" value="HTH_3"/>
    <property type="match status" value="1"/>
</dbReference>
<comment type="caution">
    <text evidence="3">The sequence shown here is derived from an EMBL/GenBank/DDBJ whole genome shotgun (WGS) entry which is preliminary data.</text>
</comment>
<feature type="domain" description="HTH cro/C1-type" evidence="2">
    <location>
        <begin position="32"/>
        <end position="66"/>
    </location>
</feature>
<evidence type="ECO:0000256" key="1">
    <source>
        <dbReference type="ARBA" id="ARBA00023125"/>
    </source>
</evidence>
<organism evidence="3 4">
    <name type="scientific">Bacillus paralicheniformis</name>
    <dbReference type="NCBI Taxonomy" id="1648923"/>
    <lineage>
        <taxon>Bacteria</taxon>
        <taxon>Bacillati</taxon>
        <taxon>Bacillota</taxon>
        <taxon>Bacilli</taxon>
        <taxon>Bacillales</taxon>
        <taxon>Bacillaceae</taxon>
        <taxon>Bacillus</taxon>
    </lineage>
</organism>
<dbReference type="EMBL" id="NILF01000019">
    <property type="protein sequence ID" value="TWL42703.1"/>
    <property type="molecule type" value="Genomic_DNA"/>
</dbReference>
<dbReference type="PANTHER" id="PTHR46558:SF11">
    <property type="entry name" value="HTH-TYPE TRANSCRIPTIONAL REGULATOR XRE"/>
    <property type="match status" value="1"/>
</dbReference>
<reference evidence="3 4" key="1">
    <citation type="submission" date="2019-06" db="EMBL/GenBank/DDBJ databases">
        <title>Genome sequence analysis of &gt;100 Bacillus licheniformis strains suggests intrinsic resistance to this species.</title>
        <authorList>
            <person name="Wels M."/>
            <person name="Siezen R.J."/>
            <person name="Johansen E."/>
            <person name="Stuer-Lauridsen B."/>
            <person name="Bjerre K."/>
            <person name="Nielsen B.K.K."/>
        </authorList>
    </citation>
    <scope>NUCLEOTIDE SEQUENCE [LARGE SCALE GENOMIC DNA]</scope>
    <source>
        <strain evidence="3 4">BAC-15381</strain>
    </source>
</reference>
<evidence type="ECO:0000313" key="4">
    <source>
        <dbReference type="Proteomes" id="UP000429980"/>
    </source>
</evidence>
<keyword evidence="4" id="KW-1185">Reference proteome</keyword>
<dbReference type="Gene3D" id="1.10.260.40">
    <property type="entry name" value="lambda repressor-like DNA-binding domains"/>
    <property type="match status" value="1"/>
</dbReference>
<dbReference type="SMART" id="SM00530">
    <property type="entry name" value="HTH_XRE"/>
    <property type="match status" value="1"/>
</dbReference>
<accession>A0ABY3G1Y5</accession>
<dbReference type="Proteomes" id="UP000429980">
    <property type="component" value="Unassembled WGS sequence"/>
</dbReference>
<keyword evidence="1" id="KW-0238">DNA-binding</keyword>